<dbReference type="Gene3D" id="3.40.50.720">
    <property type="entry name" value="NAD(P)-binding Rossmann-like Domain"/>
    <property type="match status" value="1"/>
</dbReference>
<dbReference type="Proteomes" id="UP000885680">
    <property type="component" value="Unassembled WGS sequence"/>
</dbReference>
<sequence>MRILLTGSSGFVGQHLLPYLRGRGHQVLTLARGSQTAAGPFAWEGPADLADIERWPSWPEHIEALVHLAALNPGRGDPQAFDLEALRHANVGATAALTRRARREGVRRVVFVSTALVHRPSHEGFVSQSDRPVPANAYARSKLEAEEIFWTSLKGGDTEGSVLRPAPVYGSGARGNITKLIRLARLPLPLPLEGLGSARSLLAVNHLAEALELCLGSPAAIGETFLVADDGPVTPAEIVRAIRQGLGRSPMIFRAPATLFAAIARWAGRNDQWQNATMPFALETRHIQDRLGWQPSGTTKTMLRRMAAAGTL</sequence>
<reference evidence="2" key="1">
    <citation type="journal article" date="2020" name="mSystems">
        <title>Genome- and Community-Level Interaction Insights into Carbon Utilization and Element Cycling Functions of Hydrothermarchaeota in Hydrothermal Sediment.</title>
        <authorList>
            <person name="Zhou Z."/>
            <person name="Liu Y."/>
            <person name="Xu W."/>
            <person name="Pan J."/>
            <person name="Luo Z.H."/>
            <person name="Li M."/>
        </authorList>
    </citation>
    <scope>NUCLEOTIDE SEQUENCE</scope>
    <source>
        <strain evidence="2">HyVt-347</strain>
    </source>
</reference>
<dbReference type="InterPro" id="IPR001509">
    <property type="entry name" value="Epimerase_deHydtase"/>
</dbReference>
<protein>
    <submittedName>
        <fullName evidence="2">NAD-dependent epimerase/dehydratase family protein</fullName>
    </submittedName>
</protein>
<gene>
    <name evidence="2" type="ORF">ENH89_11515</name>
</gene>
<dbReference type="EMBL" id="DRGN01000163">
    <property type="protein sequence ID" value="HEU00960.1"/>
    <property type="molecule type" value="Genomic_DNA"/>
</dbReference>
<organism evidence="2 3">
    <name type="scientific">Aurantimonas coralicida</name>
    <dbReference type="NCBI Taxonomy" id="182270"/>
    <lineage>
        <taxon>Bacteria</taxon>
        <taxon>Pseudomonadati</taxon>
        <taxon>Pseudomonadota</taxon>
        <taxon>Alphaproteobacteria</taxon>
        <taxon>Hyphomicrobiales</taxon>
        <taxon>Aurantimonadaceae</taxon>
        <taxon>Aurantimonas</taxon>
    </lineage>
</organism>
<dbReference type="AlphaFoldDB" id="A0A9C9TGZ0"/>
<dbReference type="PANTHER" id="PTHR43245">
    <property type="entry name" value="BIFUNCTIONAL POLYMYXIN RESISTANCE PROTEIN ARNA"/>
    <property type="match status" value="1"/>
</dbReference>
<dbReference type="PANTHER" id="PTHR43245:SF58">
    <property type="entry name" value="BLL5923 PROTEIN"/>
    <property type="match status" value="1"/>
</dbReference>
<dbReference type="SUPFAM" id="SSF51735">
    <property type="entry name" value="NAD(P)-binding Rossmann-fold domains"/>
    <property type="match status" value="1"/>
</dbReference>
<proteinExistence type="predicted"/>
<accession>A0A9C9TGZ0</accession>
<evidence type="ECO:0000313" key="2">
    <source>
        <dbReference type="EMBL" id="HEU00960.1"/>
    </source>
</evidence>
<dbReference type="InterPro" id="IPR050177">
    <property type="entry name" value="Lipid_A_modif_metabolic_enz"/>
</dbReference>
<dbReference type="InterPro" id="IPR036291">
    <property type="entry name" value="NAD(P)-bd_dom_sf"/>
</dbReference>
<evidence type="ECO:0000313" key="3">
    <source>
        <dbReference type="Proteomes" id="UP000885680"/>
    </source>
</evidence>
<feature type="domain" description="NAD-dependent epimerase/dehydratase" evidence="1">
    <location>
        <begin position="3"/>
        <end position="226"/>
    </location>
</feature>
<dbReference type="Pfam" id="PF01370">
    <property type="entry name" value="Epimerase"/>
    <property type="match status" value="1"/>
</dbReference>
<evidence type="ECO:0000259" key="1">
    <source>
        <dbReference type="Pfam" id="PF01370"/>
    </source>
</evidence>
<comment type="caution">
    <text evidence="2">The sequence shown here is derived from an EMBL/GenBank/DDBJ whole genome shotgun (WGS) entry which is preliminary data.</text>
</comment>
<name>A0A9C9TGZ0_9HYPH</name>